<dbReference type="InterPro" id="IPR036097">
    <property type="entry name" value="HisK_dim/P_sf"/>
</dbReference>
<dbReference type="InterPro" id="IPR003660">
    <property type="entry name" value="HAMP_dom"/>
</dbReference>
<dbReference type="InterPro" id="IPR005467">
    <property type="entry name" value="His_kinase_dom"/>
</dbReference>
<keyword evidence="4" id="KW-1003">Cell membrane</keyword>
<keyword evidence="7" id="KW-0808">Transferase</keyword>
<keyword evidence="5" id="KW-0997">Cell inner membrane</keyword>
<comment type="caution">
    <text evidence="18">The sequence shown here is derived from an EMBL/GenBank/DDBJ whole genome shotgun (WGS) entry which is preliminary data.</text>
</comment>
<dbReference type="GO" id="GO:0000155">
    <property type="term" value="F:phosphorelay sensor kinase activity"/>
    <property type="evidence" value="ECO:0007669"/>
    <property type="project" value="InterPro"/>
</dbReference>
<evidence type="ECO:0000256" key="14">
    <source>
        <dbReference type="ARBA" id="ARBA00023136"/>
    </source>
</evidence>
<evidence type="ECO:0000313" key="18">
    <source>
        <dbReference type="EMBL" id="RIJ23446.1"/>
    </source>
</evidence>
<keyword evidence="8 15" id="KW-0812">Transmembrane</keyword>
<dbReference type="SUPFAM" id="SSF47384">
    <property type="entry name" value="Homodimeric domain of signal transducing histidine kinase"/>
    <property type="match status" value="1"/>
</dbReference>
<dbReference type="CDD" id="cd00082">
    <property type="entry name" value="HisKA"/>
    <property type="match status" value="1"/>
</dbReference>
<keyword evidence="10" id="KW-0418">Kinase</keyword>
<evidence type="ECO:0000256" key="12">
    <source>
        <dbReference type="ARBA" id="ARBA00022989"/>
    </source>
</evidence>
<keyword evidence="19" id="KW-1185">Reference proteome</keyword>
<evidence type="ECO:0000256" key="13">
    <source>
        <dbReference type="ARBA" id="ARBA00023012"/>
    </source>
</evidence>
<comment type="catalytic activity">
    <reaction evidence="1">
        <text>ATP + protein L-histidine = ADP + protein N-phospho-L-histidine.</text>
        <dbReference type="EC" id="2.7.13.3"/>
    </reaction>
</comment>
<reference evidence="18 19" key="1">
    <citation type="submission" date="2018-08" db="EMBL/GenBank/DDBJ databases">
        <title>Henriciella mobilis sp. nov., isolated from seawater.</title>
        <authorList>
            <person name="Cheng H."/>
            <person name="Wu Y.-H."/>
            <person name="Xu X.-W."/>
            <person name="Guo L.-L."/>
        </authorList>
    </citation>
    <scope>NUCLEOTIDE SEQUENCE [LARGE SCALE GENOMIC DNA]</scope>
    <source>
        <strain evidence="18 19">CCUG66934</strain>
    </source>
</reference>
<evidence type="ECO:0000259" key="17">
    <source>
        <dbReference type="PROSITE" id="PS50885"/>
    </source>
</evidence>
<evidence type="ECO:0000256" key="7">
    <source>
        <dbReference type="ARBA" id="ARBA00022679"/>
    </source>
</evidence>
<dbReference type="PRINTS" id="PR00344">
    <property type="entry name" value="BCTRLSENSOR"/>
</dbReference>
<feature type="transmembrane region" description="Helical" evidence="15">
    <location>
        <begin position="20"/>
        <end position="44"/>
    </location>
</feature>
<dbReference type="Gene3D" id="3.30.565.10">
    <property type="entry name" value="Histidine kinase-like ATPase, C-terminal domain"/>
    <property type="match status" value="1"/>
</dbReference>
<dbReference type="EMBL" id="QWGB01000005">
    <property type="protein sequence ID" value="RIJ23446.1"/>
    <property type="molecule type" value="Genomic_DNA"/>
</dbReference>
<keyword evidence="6" id="KW-0597">Phosphoprotein</keyword>
<evidence type="ECO:0000259" key="16">
    <source>
        <dbReference type="PROSITE" id="PS50109"/>
    </source>
</evidence>
<evidence type="ECO:0000256" key="15">
    <source>
        <dbReference type="SAM" id="Phobius"/>
    </source>
</evidence>
<feature type="domain" description="HAMP" evidence="17">
    <location>
        <begin position="187"/>
        <end position="239"/>
    </location>
</feature>
<keyword evidence="14 15" id="KW-0472">Membrane</keyword>
<dbReference type="EC" id="2.7.13.3" evidence="3"/>
<evidence type="ECO:0000256" key="10">
    <source>
        <dbReference type="ARBA" id="ARBA00022777"/>
    </source>
</evidence>
<evidence type="ECO:0000256" key="5">
    <source>
        <dbReference type="ARBA" id="ARBA00022519"/>
    </source>
</evidence>
<accession>A0A399QWK1</accession>
<dbReference type="PROSITE" id="PS50885">
    <property type="entry name" value="HAMP"/>
    <property type="match status" value="1"/>
</dbReference>
<dbReference type="AlphaFoldDB" id="A0A399QWK1"/>
<evidence type="ECO:0000256" key="11">
    <source>
        <dbReference type="ARBA" id="ARBA00022840"/>
    </source>
</evidence>
<evidence type="ECO:0000256" key="9">
    <source>
        <dbReference type="ARBA" id="ARBA00022741"/>
    </source>
</evidence>
<feature type="transmembrane region" description="Helical" evidence="15">
    <location>
        <begin position="166"/>
        <end position="186"/>
    </location>
</feature>
<evidence type="ECO:0000256" key="8">
    <source>
        <dbReference type="ARBA" id="ARBA00022692"/>
    </source>
</evidence>
<evidence type="ECO:0000256" key="3">
    <source>
        <dbReference type="ARBA" id="ARBA00012438"/>
    </source>
</evidence>
<evidence type="ECO:0000256" key="4">
    <source>
        <dbReference type="ARBA" id="ARBA00022475"/>
    </source>
</evidence>
<dbReference type="PANTHER" id="PTHR44936:SF5">
    <property type="entry name" value="SENSOR HISTIDINE KINASE ENVZ"/>
    <property type="match status" value="1"/>
</dbReference>
<protein>
    <recommendedName>
        <fullName evidence="3">histidine kinase</fullName>
        <ecNumber evidence="3">2.7.13.3</ecNumber>
    </recommendedName>
</protein>
<keyword evidence="12 15" id="KW-1133">Transmembrane helix</keyword>
<dbReference type="SUPFAM" id="SSF55874">
    <property type="entry name" value="ATPase domain of HSP90 chaperone/DNA topoisomerase II/histidine kinase"/>
    <property type="match status" value="1"/>
</dbReference>
<dbReference type="InterPro" id="IPR050980">
    <property type="entry name" value="2C_sensor_his_kinase"/>
</dbReference>
<keyword evidence="11" id="KW-0067">ATP-binding</keyword>
<dbReference type="SMART" id="SM00304">
    <property type="entry name" value="HAMP"/>
    <property type="match status" value="1"/>
</dbReference>
<evidence type="ECO:0000256" key="2">
    <source>
        <dbReference type="ARBA" id="ARBA00004429"/>
    </source>
</evidence>
<evidence type="ECO:0000256" key="1">
    <source>
        <dbReference type="ARBA" id="ARBA00000085"/>
    </source>
</evidence>
<dbReference type="PANTHER" id="PTHR44936">
    <property type="entry name" value="SENSOR PROTEIN CREC"/>
    <property type="match status" value="1"/>
</dbReference>
<dbReference type="GO" id="GO:0005524">
    <property type="term" value="F:ATP binding"/>
    <property type="evidence" value="ECO:0007669"/>
    <property type="project" value="UniProtKB-KW"/>
</dbReference>
<dbReference type="InterPro" id="IPR036890">
    <property type="entry name" value="HATPase_C_sf"/>
</dbReference>
<dbReference type="InterPro" id="IPR003594">
    <property type="entry name" value="HATPase_dom"/>
</dbReference>
<comment type="subcellular location">
    <subcellularLocation>
        <location evidence="2">Cell inner membrane</location>
        <topology evidence="2">Multi-pass membrane protein</topology>
    </subcellularLocation>
</comment>
<dbReference type="InterPro" id="IPR003661">
    <property type="entry name" value="HisK_dim/P_dom"/>
</dbReference>
<gene>
    <name evidence="18" type="ORF">D1224_04055</name>
</gene>
<dbReference type="Gene3D" id="1.10.287.130">
    <property type="match status" value="1"/>
</dbReference>
<proteinExistence type="predicted"/>
<organism evidence="18 19">
    <name type="scientific">Henriciella barbarensis</name>
    <dbReference type="NCBI Taxonomy" id="86342"/>
    <lineage>
        <taxon>Bacteria</taxon>
        <taxon>Pseudomonadati</taxon>
        <taxon>Pseudomonadota</taxon>
        <taxon>Alphaproteobacteria</taxon>
        <taxon>Hyphomonadales</taxon>
        <taxon>Hyphomonadaceae</taxon>
        <taxon>Henriciella</taxon>
    </lineage>
</organism>
<name>A0A399QWK1_9PROT</name>
<dbReference type="InterPro" id="IPR004358">
    <property type="entry name" value="Sig_transdc_His_kin-like_C"/>
</dbReference>
<dbReference type="Proteomes" id="UP000265431">
    <property type="component" value="Unassembled WGS sequence"/>
</dbReference>
<dbReference type="Pfam" id="PF02518">
    <property type="entry name" value="HATPase_c"/>
    <property type="match status" value="1"/>
</dbReference>
<dbReference type="Pfam" id="PF00512">
    <property type="entry name" value="HisKA"/>
    <property type="match status" value="1"/>
</dbReference>
<keyword evidence="9" id="KW-0547">Nucleotide-binding</keyword>
<dbReference type="GO" id="GO:0005886">
    <property type="term" value="C:plasma membrane"/>
    <property type="evidence" value="ECO:0007669"/>
    <property type="project" value="UniProtKB-SubCell"/>
</dbReference>
<evidence type="ECO:0000313" key="19">
    <source>
        <dbReference type="Proteomes" id="UP000265431"/>
    </source>
</evidence>
<sequence>MLLMSRLVRLRLRDFTPRGLYPRSVLMVILPVILLLSAVTYIFYDSHWRHTSRKLSQTMASEIEFMVGLRGRYPGQFDMLRDDAREAMQLDVVVLENEDLPTEQKELFFSALDDILSRELEVSLDQPFWFDISGYGETVEIRVQDGDDVLRFLAERDRTFSTTGHIFIVWVIGATGILIALALGFLRNQVRSILKLTEAAKAYGRGRDAGNYRPSGATEIRDAARAVMDMRTRLTTFAEERTTMLAGISHDLRTPLTRLKLQLAMMDDTPEIQDARQDLQEMSVMLDEYLAFASGKEGEQSTTFQFDELVDEIVSALGGQAHIRAKAPVTIIARQGLIRRAVSNLISNAQGFADKVEVEVIEGPHMVELIVDDDGPGIAEDKREEAFKPFHRLDDSRNQNVPGTGLGLSIARDTARQHGGDIRLEDSPLGGLRVRFRLPA</sequence>
<dbReference type="SMART" id="SM00388">
    <property type="entry name" value="HisKA"/>
    <property type="match status" value="1"/>
</dbReference>
<dbReference type="PROSITE" id="PS50109">
    <property type="entry name" value="HIS_KIN"/>
    <property type="match status" value="1"/>
</dbReference>
<dbReference type="SMART" id="SM00387">
    <property type="entry name" value="HATPase_c"/>
    <property type="match status" value="1"/>
</dbReference>
<feature type="domain" description="Histidine kinase" evidence="16">
    <location>
        <begin position="247"/>
        <end position="440"/>
    </location>
</feature>
<evidence type="ECO:0000256" key="6">
    <source>
        <dbReference type="ARBA" id="ARBA00022553"/>
    </source>
</evidence>
<keyword evidence="13" id="KW-0902">Two-component regulatory system</keyword>